<evidence type="ECO:0000256" key="1">
    <source>
        <dbReference type="ARBA" id="ARBA00001936"/>
    </source>
</evidence>
<dbReference type="FunFam" id="3.20.20.80:FF:000033">
    <property type="entry name" value="Glucan 1,3-beta-glucosidase A"/>
    <property type="match status" value="1"/>
</dbReference>
<comment type="catalytic activity">
    <reaction evidence="12">
        <text>Successive hydrolysis of beta-D-glucose units from the non-reducing ends of (1-&gt;3)-beta-D-glucans, releasing alpha-glucose.</text>
        <dbReference type="EC" id="3.2.1.58"/>
    </reaction>
</comment>
<evidence type="ECO:0000256" key="12">
    <source>
        <dbReference type="ARBA" id="ARBA00036824"/>
    </source>
</evidence>
<keyword evidence="5" id="KW-0964">Secreted</keyword>
<evidence type="ECO:0000256" key="6">
    <source>
        <dbReference type="ARBA" id="ARBA00022729"/>
    </source>
</evidence>
<evidence type="ECO:0000313" key="20">
    <source>
        <dbReference type="EMBL" id="KFX42618.1"/>
    </source>
</evidence>
<comment type="caution">
    <text evidence="20">The sequence shown here is derived from an EMBL/GenBank/DDBJ whole genome shotgun (WGS) entry which is preliminary data.</text>
</comment>
<evidence type="ECO:0000256" key="2">
    <source>
        <dbReference type="ARBA" id="ARBA00004613"/>
    </source>
</evidence>
<evidence type="ECO:0000256" key="3">
    <source>
        <dbReference type="ARBA" id="ARBA00005641"/>
    </source>
</evidence>
<dbReference type="EMBL" id="JPOX01000042">
    <property type="protein sequence ID" value="KFX42618.1"/>
    <property type="molecule type" value="Genomic_DNA"/>
</dbReference>
<dbReference type="Gene3D" id="3.20.20.80">
    <property type="entry name" value="Glycosidases"/>
    <property type="match status" value="1"/>
</dbReference>
<dbReference type="GO" id="GO:0004338">
    <property type="term" value="F:glucan exo-1,3-beta-glucosidase activity"/>
    <property type="evidence" value="ECO:0007669"/>
    <property type="project" value="UniProtKB-EC"/>
</dbReference>
<evidence type="ECO:0000256" key="8">
    <source>
        <dbReference type="ARBA" id="ARBA00023211"/>
    </source>
</evidence>
<comment type="cofactor">
    <cofactor evidence="1">
        <name>Mn(2+)</name>
        <dbReference type="ChEBI" id="CHEBI:29035"/>
    </cofactor>
</comment>
<evidence type="ECO:0000256" key="14">
    <source>
        <dbReference type="ARBA" id="ARBA00038929"/>
    </source>
</evidence>
<dbReference type="GO" id="GO:0009251">
    <property type="term" value="P:glucan catabolic process"/>
    <property type="evidence" value="ECO:0007669"/>
    <property type="project" value="TreeGrafter"/>
</dbReference>
<dbReference type="InterPro" id="IPR050386">
    <property type="entry name" value="Glycosyl_hydrolase_5"/>
</dbReference>
<keyword evidence="10" id="KW-0961">Cell wall biogenesis/degradation</keyword>
<evidence type="ECO:0000256" key="15">
    <source>
        <dbReference type="ARBA" id="ARBA00041261"/>
    </source>
</evidence>
<dbReference type="PANTHER" id="PTHR31297">
    <property type="entry name" value="GLUCAN ENDO-1,6-BETA-GLUCOSIDASE B"/>
    <property type="match status" value="1"/>
</dbReference>
<keyword evidence="8" id="KW-0464">Manganese</keyword>
<evidence type="ECO:0000256" key="17">
    <source>
        <dbReference type="RuleBase" id="RU361153"/>
    </source>
</evidence>
<evidence type="ECO:0000256" key="9">
    <source>
        <dbReference type="ARBA" id="ARBA00023295"/>
    </source>
</evidence>
<keyword evidence="11" id="KW-0119">Carbohydrate metabolism</keyword>
<evidence type="ECO:0000256" key="18">
    <source>
        <dbReference type="SAM" id="SignalP"/>
    </source>
</evidence>
<evidence type="ECO:0000256" key="11">
    <source>
        <dbReference type="ARBA" id="ARBA00023326"/>
    </source>
</evidence>
<comment type="function">
    <text evidence="13">Beta-glucanases participate in the metabolism of beta-glucan, the main structural component of the cell wall. It could also function biosynthetically as a transglycosylase.</text>
</comment>
<name>A0A093XBN2_TALMA</name>
<organism evidence="20">
    <name type="scientific">Talaromyces marneffei PM1</name>
    <dbReference type="NCBI Taxonomy" id="1077442"/>
    <lineage>
        <taxon>Eukaryota</taxon>
        <taxon>Fungi</taxon>
        <taxon>Dikarya</taxon>
        <taxon>Ascomycota</taxon>
        <taxon>Pezizomycotina</taxon>
        <taxon>Eurotiomycetes</taxon>
        <taxon>Eurotiomycetidae</taxon>
        <taxon>Eurotiales</taxon>
        <taxon>Trichocomaceae</taxon>
        <taxon>Talaromyces</taxon>
        <taxon>Talaromyces sect. Talaromyces</taxon>
    </lineage>
</organism>
<evidence type="ECO:0000256" key="13">
    <source>
        <dbReference type="ARBA" id="ARBA00037254"/>
    </source>
</evidence>
<gene>
    <name evidence="20" type="ORF">GQ26_0420230</name>
</gene>
<evidence type="ECO:0000256" key="16">
    <source>
        <dbReference type="ARBA" id="ARBA00041265"/>
    </source>
</evidence>
<dbReference type="InterPro" id="IPR001547">
    <property type="entry name" value="Glyco_hydro_5"/>
</dbReference>
<proteinExistence type="inferred from homology"/>
<protein>
    <recommendedName>
        <fullName evidence="14">glucan 1,3-beta-glucosidase</fullName>
        <ecNumber evidence="14">3.2.1.58</ecNumber>
    </recommendedName>
    <alternativeName>
        <fullName evidence="16">Exo-1,3-beta-glucanase 1</fullName>
    </alternativeName>
    <alternativeName>
        <fullName evidence="15">Exo-1,3-beta-glucanase A</fullName>
    </alternativeName>
</protein>
<evidence type="ECO:0000256" key="5">
    <source>
        <dbReference type="ARBA" id="ARBA00022525"/>
    </source>
</evidence>
<keyword evidence="11" id="KW-0624">Polysaccharide degradation</keyword>
<dbReference type="GO" id="GO:0005576">
    <property type="term" value="C:extracellular region"/>
    <property type="evidence" value="ECO:0007669"/>
    <property type="project" value="UniProtKB-SubCell"/>
</dbReference>
<sequence length="424" mass="46985">MIFSKIPNTALAALATLSALAQAAPGVRVEPRDLSFSYNSEKVRGVNLGGWLVLEPWITPSIFEQVGDVAVDEWCLSNALGDRAQGILSQHWNSFITADDFYQISSAGMNHVRIPIGYWAVMPQAGEPYVQGQLEVLDQAIVWARDAGLKVIVDLHGVPGSQNGFDNSGHRGSINWDKVPEHISIALHAISALSERYAIHSDVVTSIEALNEPMTVMGDAGVNVWTLQQYYYDCWGRLREVNQDTALTLHDGFRDISFWNGFMGPYSGVWNVMMDTHHYEVFDNGLLSLDTNGHTQNVCAFGNKAAATDKWTIVGEWTGAMTDCAKYLNGRGVGARWDGSFGQGSSYHGSCDGYSQGEVTSLSDDTRTNLRRFIEAQLDAYEKHTGWVYWTWTTEGAPEWDMKRQLAAGVFPNPVTSRQFPRQC</sequence>
<evidence type="ECO:0000259" key="19">
    <source>
        <dbReference type="Pfam" id="PF00150"/>
    </source>
</evidence>
<keyword evidence="7 17" id="KW-0378">Hydrolase</keyword>
<feature type="signal peptide" evidence="18">
    <location>
        <begin position="1"/>
        <end position="23"/>
    </location>
</feature>
<comment type="similarity">
    <text evidence="3 17">Belongs to the glycosyl hydrolase 5 (cellulase A) family.</text>
</comment>
<comment type="subcellular location">
    <subcellularLocation>
        <location evidence="2">Secreted</location>
    </subcellularLocation>
</comment>
<dbReference type="AlphaFoldDB" id="A0A093XBN2"/>
<evidence type="ECO:0000256" key="10">
    <source>
        <dbReference type="ARBA" id="ARBA00023316"/>
    </source>
</evidence>
<dbReference type="PANTHER" id="PTHR31297:SF1">
    <property type="entry name" value="GLUCAN 1,3-BETA-GLUCOSIDASE I_II-RELATED"/>
    <property type="match status" value="1"/>
</dbReference>
<dbReference type="InterPro" id="IPR017853">
    <property type="entry name" value="GH"/>
</dbReference>
<dbReference type="Pfam" id="PF00150">
    <property type="entry name" value="Cellulase"/>
    <property type="match status" value="1"/>
</dbReference>
<evidence type="ECO:0000256" key="7">
    <source>
        <dbReference type="ARBA" id="ARBA00022801"/>
    </source>
</evidence>
<feature type="chain" id="PRO_5001888861" description="glucan 1,3-beta-glucosidase" evidence="18">
    <location>
        <begin position="24"/>
        <end position="424"/>
    </location>
</feature>
<keyword evidence="9 17" id="KW-0326">Glycosidase</keyword>
<accession>A0A093XBN2</accession>
<dbReference type="eggNOG" id="ENOG502QPYU">
    <property type="taxonomic scope" value="Eukaryota"/>
</dbReference>
<feature type="domain" description="Glycoside hydrolase family 5" evidence="19">
    <location>
        <begin position="89"/>
        <end position="321"/>
    </location>
</feature>
<evidence type="ECO:0000256" key="4">
    <source>
        <dbReference type="ARBA" id="ARBA00011245"/>
    </source>
</evidence>
<comment type="subunit">
    <text evidence="4">Monomer.</text>
</comment>
<dbReference type="GO" id="GO:0009986">
    <property type="term" value="C:cell surface"/>
    <property type="evidence" value="ECO:0007669"/>
    <property type="project" value="TreeGrafter"/>
</dbReference>
<keyword evidence="6 18" id="KW-0732">Signal</keyword>
<dbReference type="HOGENOM" id="CLU_004624_0_1_1"/>
<dbReference type="SUPFAM" id="SSF51445">
    <property type="entry name" value="(Trans)glycosidases"/>
    <property type="match status" value="1"/>
</dbReference>
<dbReference type="EC" id="3.2.1.58" evidence="14"/>
<reference evidence="20" key="1">
    <citation type="journal article" date="2014" name="PLoS Genet.">
        <title>Signature Gene Expression Reveals Novel Clues to the Molecular Mechanisms of Dimorphic Transition in Penicillium marneffei.</title>
        <authorList>
            <person name="Yang E."/>
            <person name="Wang G."/>
            <person name="Cai J."/>
            <person name="Woo P.C."/>
            <person name="Lau S.K."/>
            <person name="Yuen K.-Y."/>
            <person name="Chow W.-N."/>
            <person name="Lin X."/>
        </authorList>
    </citation>
    <scope>NUCLEOTIDE SEQUENCE [LARGE SCALE GENOMIC DNA]</scope>
    <source>
        <strain evidence="20">PM1</strain>
    </source>
</reference>
<dbReference type="GO" id="GO:0071555">
    <property type="term" value="P:cell wall organization"/>
    <property type="evidence" value="ECO:0007669"/>
    <property type="project" value="UniProtKB-KW"/>
</dbReference>